<reference evidence="11" key="2">
    <citation type="submission" date="2024-06" db="EMBL/GenBank/DDBJ databases">
        <authorList>
            <person name="Petrova K.O."/>
            <person name="Toshchakov S.V."/>
            <person name="Boltjanskaja Y.V."/>
            <person name="Kevbrin V."/>
        </authorList>
    </citation>
    <scope>NUCLEOTIDE SEQUENCE</scope>
    <source>
        <strain evidence="11">Z-910T</strain>
    </source>
</reference>
<feature type="transmembrane region" description="Helical" evidence="10">
    <location>
        <begin position="67"/>
        <end position="91"/>
    </location>
</feature>
<dbReference type="Pfam" id="PF01311">
    <property type="entry name" value="Bac_export_1"/>
    <property type="match status" value="1"/>
</dbReference>
<evidence type="ECO:0000313" key="11">
    <source>
        <dbReference type="EMBL" id="XBX76232.1"/>
    </source>
</evidence>
<feature type="transmembrane region" description="Helical" evidence="10">
    <location>
        <begin position="38"/>
        <end position="55"/>
    </location>
</feature>
<keyword evidence="11" id="KW-0966">Cell projection</keyword>
<dbReference type="GO" id="GO:0009425">
    <property type="term" value="C:bacterial-type flagellum basal body"/>
    <property type="evidence" value="ECO:0007669"/>
    <property type="project" value="UniProtKB-SubCell"/>
</dbReference>
<dbReference type="PANTHER" id="PTHR30065:SF1">
    <property type="entry name" value="SURFACE PRESENTATION OF ANTIGENS PROTEIN SPAR"/>
    <property type="match status" value="1"/>
</dbReference>
<keyword evidence="11" id="KW-0282">Flagellum</keyword>
<dbReference type="NCBIfam" id="TIGR01400">
    <property type="entry name" value="fliR"/>
    <property type="match status" value="1"/>
</dbReference>
<feature type="transmembrane region" description="Helical" evidence="10">
    <location>
        <begin position="170"/>
        <end position="200"/>
    </location>
</feature>
<evidence type="ECO:0000256" key="1">
    <source>
        <dbReference type="ARBA" id="ARBA00002578"/>
    </source>
</evidence>
<comment type="similarity">
    <text evidence="2 10">Belongs to the FliR/MopE/SpaR family.</text>
</comment>
<evidence type="ECO:0000256" key="5">
    <source>
        <dbReference type="ARBA" id="ARBA00022692"/>
    </source>
</evidence>
<evidence type="ECO:0000256" key="7">
    <source>
        <dbReference type="ARBA" id="ARBA00023136"/>
    </source>
</evidence>
<proteinExistence type="inferred from homology"/>
<dbReference type="RefSeq" id="WP_350344966.1">
    <property type="nucleotide sequence ID" value="NZ_CP158367.1"/>
</dbReference>
<evidence type="ECO:0000256" key="6">
    <source>
        <dbReference type="ARBA" id="ARBA00022989"/>
    </source>
</evidence>
<keyword evidence="11" id="KW-0969">Cilium</keyword>
<dbReference type="GO" id="GO:0005886">
    <property type="term" value="C:plasma membrane"/>
    <property type="evidence" value="ECO:0007669"/>
    <property type="project" value="UniProtKB-SubCell"/>
</dbReference>
<dbReference type="PANTHER" id="PTHR30065">
    <property type="entry name" value="FLAGELLAR BIOSYNTHETIC PROTEIN FLIR"/>
    <property type="match status" value="1"/>
</dbReference>
<accession>A0AAU7VQW6</accession>
<keyword evidence="7 10" id="KW-0472">Membrane</keyword>
<dbReference type="InterPro" id="IPR006303">
    <property type="entry name" value="FliR"/>
</dbReference>
<dbReference type="AlphaFoldDB" id="A0AAU7VQW6"/>
<keyword evidence="8 10" id="KW-0975">Bacterial flagellum</keyword>
<dbReference type="GO" id="GO:0044780">
    <property type="term" value="P:bacterial-type flagellum assembly"/>
    <property type="evidence" value="ECO:0007669"/>
    <property type="project" value="UniProtKB-UniRule"/>
</dbReference>
<evidence type="ECO:0000256" key="8">
    <source>
        <dbReference type="ARBA" id="ARBA00023143"/>
    </source>
</evidence>
<dbReference type="EMBL" id="CP158367">
    <property type="protein sequence ID" value="XBX76232.1"/>
    <property type="molecule type" value="Genomic_DNA"/>
</dbReference>
<evidence type="ECO:0000256" key="3">
    <source>
        <dbReference type="ARBA" id="ARBA00021717"/>
    </source>
</evidence>
<evidence type="ECO:0000256" key="10">
    <source>
        <dbReference type="RuleBase" id="RU362071"/>
    </source>
</evidence>
<reference evidence="11" key="1">
    <citation type="journal article" date="2013" name="Extremophiles">
        <title>Proteinivorax tanatarense gen. nov., sp. nov., an anaerobic, haloalkaliphilic, proteolytic bacterium isolated from a decaying algal bloom, and proposal of Proteinivoraceae fam. nov.</title>
        <authorList>
            <person name="Kevbrin V."/>
            <person name="Boltyanskaya Y."/>
            <person name="Zhilina T."/>
            <person name="Kolganova T."/>
            <person name="Lavrentjeva E."/>
            <person name="Kuznetsov B."/>
        </authorList>
    </citation>
    <scope>NUCLEOTIDE SEQUENCE</scope>
    <source>
        <strain evidence="11">Z-910T</strain>
    </source>
</reference>
<dbReference type="GO" id="GO:0006605">
    <property type="term" value="P:protein targeting"/>
    <property type="evidence" value="ECO:0007669"/>
    <property type="project" value="UniProtKB-UniRule"/>
</dbReference>
<dbReference type="InterPro" id="IPR002010">
    <property type="entry name" value="T3SS_IM_R"/>
</dbReference>
<gene>
    <name evidence="11" type="primary">fliR</name>
    <name evidence="11" type="ORF">PRVXT_001414</name>
</gene>
<keyword evidence="5 10" id="KW-0812">Transmembrane</keyword>
<protein>
    <recommendedName>
        <fullName evidence="3 9">Flagellar biosynthetic protein FliR</fullName>
    </recommendedName>
</protein>
<evidence type="ECO:0000256" key="9">
    <source>
        <dbReference type="NCBIfam" id="TIGR01400"/>
    </source>
</evidence>
<sequence length="259" mass="28571">MEILQLIDEKFITFLLLLVRFSGLFLGTPIFGARNTPNILKVGFAFFCSIIVLPSQNAGIHLDEVGLALFILVIKELLIGLVIGYISILIFSCLQFAGQFIDVQMGFGIANVIDPQNGNPIPLIGNFKYTLALLLFLQIDGHHMLIAGLFKSLEVMPLGQVELPQGLYPFIFSLFIEMFWISLHIGLPIIGTLFCVNIGLGLVARTVPQINVFVVGIPLKIIVGLATLILVFPFYINVVINLFQNLLENITQFLIILGG</sequence>
<organism evidence="11">
    <name type="scientific">Proteinivorax tanatarense</name>
    <dbReference type="NCBI Taxonomy" id="1260629"/>
    <lineage>
        <taxon>Bacteria</taxon>
        <taxon>Bacillati</taxon>
        <taxon>Bacillota</taxon>
        <taxon>Clostridia</taxon>
        <taxon>Eubacteriales</taxon>
        <taxon>Proteinivoracaceae</taxon>
        <taxon>Proteinivorax</taxon>
    </lineage>
</organism>
<comment type="function">
    <text evidence="1 10">Role in flagellar biosynthesis.</text>
</comment>
<keyword evidence="6 10" id="KW-1133">Transmembrane helix</keyword>
<name>A0AAU7VQW6_9FIRM</name>
<feature type="transmembrane region" description="Helical" evidence="10">
    <location>
        <begin position="12"/>
        <end position="31"/>
    </location>
</feature>
<dbReference type="PRINTS" id="PR00953">
    <property type="entry name" value="TYPE3IMRPROT"/>
</dbReference>
<feature type="transmembrane region" description="Helical" evidence="10">
    <location>
        <begin position="212"/>
        <end position="236"/>
    </location>
</feature>
<keyword evidence="4 10" id="KW-1003">Cell membrane</keyword>
<comment type="subcellular location">
    <subcellularLocation>
        <location evidence="10">Cell membrane</location>
        <topology evidence="10">Multi-pass membrane protein</topology>
    </subcellularLocation>
    <subcellularLocation>
        <location evidence="10">Bacterial flagellum basal body</location>
    </subcellularLocation>
</comment>
<evidence type="ECO:0000256" key="2">
    <source>
        <dbReference type="ARBA" id="ARBA00009772"/>
    </source>
</evidence>
<evidence type="ECO:0000256" key="4">
    <source>
        <dbReference type="ARBA" id="ARBA00022475"/>
    </source>
</evidence>